<dbReference type="EMBL" id="CP108038">
    <property type="protein sequence ID" value="WUN84782.1"/>
    <property type="molecule type" value="Genomic_DNA"/>
</dbReference>
<dbReference type="GeneID" id="93759521"/>
<accession>A0ABZ1QR41</accession>
<evidence type="ECO:0000313" key="1">
    <source>
        <dbReference type="EMBL" id="WUN84782.1"/>
    </source>
</evidence>
<proteinExistence type="predicted"/>
<keyword evidence="2" id="KW-1185">Reference proteome</keyword>
<reference evidence="1" key="1">
    <citation type="submission" date="2022-10" db="EMBL/GenBank/DDBJ databases">
        <title>The complete genomes of actinobacterial strains from the NBC collection.</title>
        <authorList>
            <person name="Joergensen T.S."/>
            <person name="Alvarez Arevalo M."/>
            <person name="Sterndorff E.B."/>
            <person name="Faurdal D."/>
            <person name="Vuksanovic O."/>
            <person name="Mourched A.-S."/>
            <person name="Charusanti P."/>
            <person name="Shaw S."/>
            <person name="Blin K."/>
            <person name="Weber T."/>
        </authorList>
    </citation>
    <scope>NUCLEOTIDE SEQUENCE</scope>
    <source>
        <strain evidence="1">NBC_00302</strain>
    </source>
</reference>
<dbReference type="RefSeq" id="WP_328733702.1">
    <property type="nucleotide sequence ID" value="NZ_CP108038.1"/>
</dbReference>
<sequence>MSASHEKSVLETTLPGVWDREVIDGPERELQLLYFTADGNWKQQKQVSGAAGNFFGQLFGTERTGKWVLRGIDSDPVLHMRLHDWDLGVAGQVFLPLKKAWEVLERIDPIPFHRYELVEITDDNHLVMKGINSILDGVERWIRRVN</sequence>
<organism evidence="1 2">
    <name type="scientific">Streptomyces bobili</name>
    <dbReference type="NCBI Taxonomy" id="67280"/>
    <lineage>
        <taxon>Bacteria</taxon>
        <taxon>Bacillati</taxon>
        <taxon>Actinomycetota</taxon>
        <taxon>Actinomycetes</taxon>
        <taxon>Kitasatosporales</taxon>
        <taxon>Streptomycetaceae</taxon>
        <taxon>Streptomyces</taxon>
    </lineage>
</organism>
<name>A0ABZ1QR41_9ACTN</name>
<protein>
    <submittedName>
        <fullName evidence="1">Uncharacterized protein</fullName>
    </submittedName>
</protein>
<dbReference type="Proteomes" id="UP001432071">
    <property type="component" value="Chromosome"/>
</dbReference>
<gene>
    <name evidence="1" type="ORF">OHT53_01110</name>
</gene>
<evidence type="ECO:0000313" key="2">
    <source>
        <dbReference type="Proteomes" id="UP001432071"/>
    </source>
</evidence>